<dbReference type="InterPro" id="IPR003151">
    <property type="entry name" value="PIK-rel_kinase_FAT"/>
</dbReference>
<keyword evidence="11" id="KW-0539">Nucleus</keyword>
<reference evidence="15 16" key="1">
    <citation type="journal article" date="2019" name="Commun. Biol.">
        <title>The bagworm genome reveals a unique fibroin gene that provides high tensile strength.</title>
        <authorList>
            <person name="Kono N."/>
            <person name="Nakamura H."/>
            <person name="Ohtoshi R."/>
            <person name="Tomita M."/>
            <person name="Numata K."/>
            <person name="Arakawa K."/>
        </authorList>
    </citation>
    <scope>NUCLEOTIDE SEQUENCE [LARGE SCALE GENOMIC DNA]</scope>
</reference>
<evidence type="ECO:0000256" key="11">
    <source>
        <dbReference type="ARBA" id="ARBA00023242"/>
    </source>
</evidence>
<feature type="domain" description="FATC" evidence="14">
    <location>
        <begin position="841"/>
        <end position="873"/>
    </location>
</feature>
<dbReference type="GO" id="GO:0004674">
    <property type="term" value="F:protein serine/threonine kinase activity"/>
    <property type="evidence" value="ECO:0007669"/>
    <property type="project" value="UniProtKB-KW"/>
</dbReference>
<dbReference type="EMBL" id="BGZK01000775">
    <property type="protein sequence ID" value="GBP59965.1"/>
    <property type="molecule type" value="Genomic_DNA"/>
</dbReference>
<dbReference type="AlphaFoldDB" id="A0A4C1XCT2"/>
<feature type="domain" description="PI3K/PI4K catalytic" evidence="12">
    <location>
        <begin position="528"/>
        <end position="837"/>
    </location>
</feature>
<dbReference type="GO" id="GO:0000723">
    <property type="term" value="P:telomere maintenance"/>
    <property type="evidence" value="ECO:0007669"/>
    <property type="project" value="TreeGrafter"/>
</dbReference>
<keyword evidence="4" id="KW-0723">Serine/threonine-protein kinase</keyword>
<name>A0A4C1XCT2_EUMVA</name>
<dbReference type="GO" id="GO:0005524">
    <property type="term" value="F:ATP binding"/>
    <property type="evidence" value="ECO:0007669"/>
    <property type="project" value="UniProtKB-KW"/>
</dbReference>
<keyword evidence="8" id="KW-0418">Kinase</keyword>
<keyword evidence="6" id="KW-0547">Nucleotide-binding</keyword>
<dbReference type="OrthoDB" id="381190at2759"/>
<evidence type="ECO:0000256" key="1">
    <source>
        <dbReference type="ARBA" id="ARBA00004123"/>
    </source>
</evidence>
<dbReference type="CDD" id="cd00892">
    <property type="entry name" value="PIKKc_ATR"/>
    <property type="match status" value="1"/>
</dbReference>
<evidence type="ECO:0000259" key="13">
    <source>
        <dbReference type="PROSITE" id="PS51189"/>
    </source>
</evidence>
<dbReference type="InterPro" id="IPR011009">
    <property type="entry name" value="Kinase-like_dom_sf"/>
</dbReference>
<evidence type="ECO:0000256" key="4">
    <source>
        <dbReference type="ARBA" id="ARBA00022527"/>
    </source>
</evidence>
<dbReference type="InterPro" id="IPR050517">
    <property type="entry name" value="DDR_Repair_Kinase"/>
</dbReference>
<evidence type="ECO:0000256" key="2">
    <source>
        <dbReference type="ARBA" id="ARBA00010769"/>
    </source>
</evidence>
<dbReference type="Pfam" id="PF02260">
    <property type="entry name" value="FATC"/>
    <property type="match status" value="1"/>
</dbReference>
<dbReference type="PANTHER" id="PTHR11139">
    <property type="entry name" value="ATAXIA TELANGIECTASIA MUTATED ATM -RELATED"/>
    <property type="match status" value="1"/>
</dbReference>
<evidence type="ECO:0000313" key="16">
    <source>
        <dbReference type="Proteomes" id="UP000299102"/>
    </source>
</evidence>
<dbReference type="Pfam" id="PF00454">
    <property type="entry name" value="PI3_PI4_kinase"/>
    <property type="match status" value="1"/>
</dbReference>
<evidence type="ECO:0000256" key="6">
    <source>
        <dbReference type="ARBA" id="ARBA00022741"/>
    </source>
</evidence>
<dbReference type="PROSITE" id="PS50290">
    <property type="entry name" value="PI3_4_KINASE_3"/>
    <property type="match status" value="1"/>
</dbReference>
<comment type="similarity">
    <text evidence="2">Belongs to the PI3/PI4-kinase family. ATM subfamily.</text>
</comment>
<dbReference type="SMART" id="SM01343">
    <property type="entry name" value="FATC"/>
    <property type="match status" value="1"/>
</dbReference>
<dbReference type="InterPro" id="IPR014009">
    <property type="entry name" value="PIK_FAT"/>
</dbReference>
<evidence type="ECO:0000256" key="9">
    <source>
        <dbReference type="ARBA" id="ARBA00022840"/>
    </source>
</evidence>
<comment type="caution">
    <text evidence="15">The sequence shown here is derived from an EMBL/GenBank/DDBJ whole genome shotgun (WGS) entry which is preliminary data.</text>
</comment>
<dbReference type="GO" id="GO:0006281">
    <property type="term" value="P:DNA repair"/>
    <property type="evidence" value="ECO:0007669"/>
    <property type="project" value="UniProtKB-KW"/>
</dbReference>
<dbReference type="PROSITE" id="PS51190">
    <property type="entry name" value="FATC"/>
    <property type="match status" value="1"/>
</dbReference>
<feature type="domain" description="FAT" evidence="13">
    <location>
        <begin position="1"/>
        <end position="379"/>
    </location>
</feature>
<organism evidence="15 16">
    <name type="scientific">Eumeta variegata</name>
    <name type="common">Bagworm moth</name>
    <name type="synonym">Eumeta japonica</name>
    <dbReference type="NCBI Taxonomy" id="151549"/>
    <lineage>
        <taxon>Eukaryota</taxon>
        <taxon>Metazoa</taxon>
        <taxon>Ecdysozoa</taxon>
        <taxon>Arthropoda</taxon>
        <taxon>Hexapoda</taxon>
        <taxon>Insecta</taxon>
        <taxon>Pterygota</taxon>
        <taxon>Neoptera</taxon>
        <taxon>Endopterygota</taxon>
        <taxon>Lepidoptera</taxon>
        <taxon>Glossata</taxon>
        <taxon>Ditrysia</taxon>
        <taxon>Tineoidea</taxon>
        <taxon>Psychidae</taxon>
        <taxon>Oiketicinae</taxon>
        <taxon>Eumeta</taxon>
    </lineage>
</organism>
<evidence type="ECO:0000259" key="14">
    <source>
        <dbReference type="PROSITE" id="PS51190"/>
    </source>
</evidence>
<evidence type="ECO:0000256" key="7">
    <source>
        <dbReference type="ARBA" id="ARBA00022763"/>
    </source>
</evidence>
<dbReference type="InterPro" id="IPR003152">
    <property type="entry name" value="FATC_dom"/>
</dbReference>
<dbReference type="PROSITE" id="PS51189">
    <property type="entry name" value="FAT"/>
    <property type="match status" value="1"/>
</dbReference>
<evidence type="ECO:0000256" key="3">
    <source>
        <dbReference type="ARBA" id="ARBA00012513"/>
    </source>
</evidence>
<keyword evidence="5" id="KW-0808">Transferase</keyword>
<dbReference type="GO" id="GO:0005634">
    <property type="term" value="C:nucleus"/>
    <property type="evidence" value="ECO:0007669"/>
    <property type="project" value="UniProtKB-SubCell"/>
</dbReference>
<dbReference type="Gene3D" id="1.10.1070.11">
    <property type="entry name" value="Phosphatidylinositol 3-/4-kinase, catalytic domain"/>
    <property type="match status" value="1"/>
</dbReference>
<dbReference type="SMART" id="SM00146">
    <property type="entry name" value="PI3Kc"/>
    <property type="match status" value="1"/>
</dbReference>
<comment type="subcellular location">
    <subcellularLocation>
        <location evidence="1">Nucleus</location>
    </subcellularLocation>
</comment>
<dbReference type="InterPro" id="IPR057564">
    <property type="entry name" value="HEAT_ATR"/>
</dbReference>
<sequence>MTKIAIGIWSVNLRERFLGAETVSGLGVQTVRSPEYITGTDARSLTAAARYTVARHHTHSYTRGARHYGTRLEGTLPRSNILKRVVQGTGPKATDRRNNRNCVNICCLASDAVFSSSELLGSSHPNAVAALKTHIGNLWLESAKHARKAGNIQQANMYILNAEQYRPVQLFIEKAKIYWARGLQDQAFTTLKRALDDSYPDTNTMTNDEKKICAKAKLLNAKYNDVTTRLDVDDNIACYKEAVNAFPAWEKSLKASGGDGAPVIWSRRINALNSYGKALLYGHKYLYQSMPRMLSIWLDMEVDKADMNSKLVQAQMTDIIRSFSERLPVYLYLPAFSQIVSRICHPINEVYAQLKDILVKLIMAYPHHALWMMMCVIKSSYPQRVNRCNAVLDDHRLKIPNLVKLKNDFTQLAEKLIELCNKSVPNNVSMSMSGGQKRMQSYKKKKCIAIFFLARTTLSPYVRQTCLPITTVSSLVRALPRLLASENFSHIMMPFQEFCKIVLPSKAARQERMDFDISSEPSVYIAGIEEEVQILLSLQKPRKVTLKGSDGKKYFIMLKPRDDLRKDFRLMEFNGVVNRFLQDAPETRRRRLYIRTYNVLPLNEECGLIEWVPKLIGLRPILTHIYKQKGMHTSNRTLKELMCSCKDPLVKKLRIFEEELLPRHPPVFQEWFKNVFTDPHGWSRVGYAFYTLIQPRLRVHRITGLGDRHGENILYDQTNGDTVHVDFNCLFNKGEYFEWAERVPFRLTHNMEAAMGPLKREGMFRKNCEAVMRVLRSQTAALMSVVGPFVYDPLVGWGRQAGRPAPIDCGERTNEKALENIKHIRQRLNGMVRTKNKHLSLSLSPEGQVKELIEEATSVHNLCQMYMGWGPYL</sequence>
<dbReference type="SUPFAM" id="SSF56112">
    <property type="entry name" value="Protein kinase-like (PK-like)"/>
    <property type="match status" value="1"/>
</dbReference>
<proteinExistence type="inferred from homology"/>
<dbReference type="EC" id="2.7.11.1" evidence="3"/>
<evidence type="ECO:0000313" key="15">
    <source>
        <dbReference type="EMBL" id="GBP59965.1"/>
    </source>
</evidence>
<dbReference type="Gene3D" id="3.30.1010.10">
    <property type="entry name" value="Phosphatidylinositol 3-kinase Catalytic Subunit, Chain A, domain 4"/>
    <property type="match status" value="1"/>
</dbReference>
<keyword evidence="10" id="KW-0234">DNA repair</keyword>
<evidence type="ECO:0000256" key="8">
    <source>
        <dbReference type="ARBA" id="ARBA00022777"/>
    </source>
</evidence>
<dbReference type="GO" id="GO:0000077">
    <property type="term" value="P:DNA damage checkpoint signaling"/>
    <property type="evidence" value="ECO:0007669"/>
    <property type="project" value="TreeGrafter"/>
</dbReference>
<evidence type="ECO:0000259" key="12">
    <source>
        <dbReference type="PROSITE" id="PS50290"/>
    </source>
</evidence>
<evidence type="ECO:0000256" key="10">
    <source>
        <dbReference type="ARBA" id="ARBA00023204"/>
    </source>
</evidence>
<dbReference type="InterPro" id="IPR000403">
    <property type="entry name" value="PI3/4_kinase_cat_dom"/>
</dbReference>
<dbReference type="InterPro" id="IPR036940">
    <property type="entry name" value="PI3/4_kinase_cat_sf"/>
</dbReference>
<keyword evidence="16" id="KW-1185">Reference proteome</keyword>
<dbReference type="GO" id="GO:0005694">
    <property type="term" value="C:chromosome"/>
    <property type="evidence" value="ECO:0007669"/>
    <property type="project" value="TreeGrafter"/>
</dbReference>
<accession>A0A4C1XCT2</accession>
<protein>
    <recommendedName>
        <fullName evidence="3">non-specific serine/threonine protein kinase</fullName>
        <ecNumber evidence="3">2.7.11.1</ecNumber>
    </recommendedName>
</protein>
<dbReference type="Proteomes" id="UP000299102">
    <property type="component" value="Unassembled WGS sequence"/>
</dbReference>
<dbReference type="STRING" id="151549.A0A4C1XCT2"/>
<evidence type="ECO:0000256" key="5">
    <source>
        <dbReference type="ARBA" id="ARBA00022679"/>
    </source>
</evidence>
<keyword evidence="9" id="KW-0067">ATP-binding</keyword>
<dbReference type="Pfam" id="PF23593">
    <property type="entry name" value="HEAT_ATR"/>
    <property type="match status" value="1"/>
</dbReference>
<gene>
    <name evidence="15" type="ORF">EVAR_84465_1</name>
</gene>
<keyword evidence="7" id="KW-0227">DNA damage</keyword>
<dbReference type="Pfam" id="PF02259">
    <property type="entry name" value="FAT"/>
    <property type="match status" value="1"/>
</dbReference>
<dbReference type="PANTHER" id="PTHR11139:SF69">
    <property type="entry name" value="SERINE_THREONINE-PROTEIN KINASE ATR"/>
    <property type="match status" value="1"/>
</dbReference>